<dbReference type="PANTHER" id="PTHR37816">
    <property type="entry name" value="YALI0E33011P"/>
    <property type="match status" value="1"/>
</dbReference>
<organism evidence="1 2">
    <name type="scientific">Caproicibacter fermentans</name>
    <dbReference type="NCBI Taxonomy" id="2576756"/>
    <lineage>
        <taxon>Bacteria</taxon>
        <taxon>Bacillati</taxon>
        <taxon>Bacillota</taxon>
        <taxon>Clostridia</taxon>
        <taxon>Eubacteriales</taxon>
        <taxon>Acutalibacteraceae</taxon>
        <taxon>Caproicibacter</taxon>
    </lineage>
</organism>
<proteinExistence type="predicted"/>
<dbReference type="EMBL" id="CP060286">
    <property type="protein sequence ID" value="QNK40817.1"/>
    <property type="molecule type" value="Genomic_DNA"/>
</dbReference>
<reference evidence="1 2" key="1">
    <citation type="submission" date="2020-08" db="EMBL/GenBank/DDBJ databases">
        <title>The isolate Caproiciproducens sp. 7D4C2 produces n-caproate at mildly acidic conditions from hexoses: genome and rBOX comparison with related strains and chain-elongating bacteria.</title>
        <authorList>
            <person name="Esquivel-Elizondo S."/>
            <person name="Bagci C."/>
            <person name="Temovska M."/>
            <person name="Jeon B.S."/>
            <person name="Bessarab I."/>
            <person name="Williams R.B.H."/>
            <person name="Huson D.H."/>
            <person name="Angenent L.T."/>
        </authorList>
    </citation>
    <scope>NUCLEOTIDE SEQUENCE [LARGE SCALE GENOMIC DNA]</scope>
    <source>
        <strain evidence="1 2">7D4C2</strain>
    </source>
</reference>
<dbReference type="Gene3D" id="3.40.50.300">
    <property type="entry name" value="P-loop containing nucleotide triphosphate hydrolases"/>
    <property type="match status" value="1"/>
</dbReference>
<accession>A0A7G8TB26</accession>
<evidence type="ECO:0000313" key="1">
    <source>
        <dbReference type="EMBL" id="QNK40817.1"/>
    </source>
</evidence>
<evidence type="ECO:0000313" key="2">
    <source>
        <dbReference type="Proteomes" id="UP000515909"/>
    </source>
</evidence>
<protein>
    <submittedName>
        <fullName evidence="1">DNA topology modulation protein FlaR</fullName>
    </submittedName>
</protein>
<dbReference type="Proteomes" id="UP000515909">
    <property type="component" value="Chromosome"/>
</dbReference>
<dbReference type="AlphaFoldDB" id="A0A7G8TB26"/>
<sequence>MKIAILGYSGSGKSTLAKRLAEFYGIPVLFLDTVQYLPNWVERDRVESCSIVRNFMSNESWIIDGNYKEFLQNERLQRADQIIILNFPRAVCFCRAVRRYLQNKNRTRESMADGCIEKLDPEFIWWILYRGRTRSRRDHYRRIASRYPSKTVILKTRNQIERFILDVFRGSR</sequence>
<gene>
    <name evidence="1" type="ORF">HCR03_00325</name>
</gene>
<name>A0A7G8TB26_9FIRM</name>
<dbReference type="PANTHER" id="PTHR37816:SF3">
    <property type="entry name" value="MODULATES DNA TOPOLOGY"/>
    <property type="match status" value="1"/>
</dbReference>
<dbReference type="KEGG" id="cfem:HCR03_00325"/>
<dbReference type="RefSeq" id="WP_187036099.1">
    <property type="nucleotide sequence ID" value="NZ_CP060286.1"/>
</dbReference>
<dbReference type="InterPro" id="IPR052922">
    <property type="entry name" value="Cytidylate_Kinase-2"/>
</dbReference>
<dbReference type="SUPFAM" id="SSF52540">
    <property type="entry name" value="P-loop containing nucleoside triphosphate hydrolases"/>
    <property type="match status" value="1"/>
</dbReference>
<dbReference type="InterPro" id="IPR027417">
    <property type="entry name" value="P-loop_NTPase"/>
</dbReference>